<dbReference type="KEGG" id="fae:FAES_1509"/>
<feature type="domain" description="Fibronectin type-III" evidence="3">
    <location>
        <begin position="293"/>
        <end position="398"/>
    </location>
</feature>
<dbReference type="EMBL" id="HE796683">
    <property type="protein sequence ID" value="CCG99519.1"/>
    <property type="molecule type" value="Genomic_DNA"/>
</dbReference>
<reference evidence="4 5" key="1">
    <citation type="journal article" date="2012" name="J. Bacteriol.">
        <title>Genome Sequence of Fibrella aestuarina BUZ 2T, a Filamentous Marine Bacterium.</title>
        <authorList>
            <person name="Filippini M."/>
            <person name="Qi W."/>
            <person name="Blom J."/>
            <person name="Goesmann A."/>
            <person name="Smits T.H."/>
            <person name="Bagheri H.C."/>
        </authorList>
    </citation>
    <scope>NUCLEOTIDE SEQUENCE [LARGE SCALE GENOMIC DNA]</scope>
    <source>
        <strain evidence="5">BUZ 2T</strain>
    </source>
</reference>
<dbReference type="Proteomes" id="UP000011058">
    <property type="component" value="Chromosome"/>
</dbReference>
<keyword evidence="2" id="KW-0732">Signal</keyword>
<proteinExistence type="predicted"/>
<name>I0K5W6_9BACT</name>
<sequence length="1649" mass="179403">MARFTALLCLFLFCSFHIPSSALANPIPTSADQYTLSTSNIAANSVMLNWSGSGAVLFDVRWRKQGDNQWMTTSAIRANSFLLTDLESGQLYEWQLLPAGATDWLGAPTRFTTIYSCYEPYLNSVYSLSATGAMLSWSPSNNAASRVFVEIRLSGTSSWTTVAALPASVTNYTLTDLLPATTYEWRARYDCSPYSSLSTFKTATCEPASLSSFPTSTQTLLRWNAGSNVVYTLLWRPQGGSWTTVPNLMGSPTIDHYLANLTPSTGYDWQVQWTCGTTSASSPIQTFKTICSPPTSVSVKATTANQITLGWSTPYPYGINGTATQVRYRLQSPANSPWSTPTVISLSQQYPGTATQVYGTLYDMPAATSYELQLRSACSDYTSSSFTDPPVSATTSPCVNTARALYTSSVSMATASLSWYGDYDVYYATQYRVTGTSSWSQVGPGTYRGNTSTYLTGLQAGTAYDWRVITYCTTSLSATTPSDIQTFTTVACQTDQITYTATSSVDYTSAVLSWSEPYPRQVGRYSVRYRPAGSSTYTTLPFTTDTRASLTGLTGNTAYEWQVAPVCEVGATSFSYSTPSTFTTNCPQTAQSLNVTNRITSVDLSWYQSDYQYGVSKTYQVRYRQAGGDWATQTITSSDYSFATIVTGLTPDRAYEWGVARVCATGITSAYTAGASFTTSCQNQLYSISTSYITATKATLNFSYQTYTSAFQLRYRPVGVANWTTLTVNGSNYTLSSLSPYTAYEWQVAAQCTGTYQTDFSPVQTFTTNCYIPAGTGAYPTETSAQLIWDSNPNVDGYNLQYRPQGSNSWTTVRLGYAPSSYEWKGTPGVYEWRIQADCINGLTSDFSPIQSFSTSCNTPTNLAIADLSSYGANATWTNANWSFSPTYNVQWRPAGSTSWTTKTGGTQPAYTLTGLASGTVYETRVQAQCGTAQSAYSASVSFGAVCSAPTALSSASTYYFAEPGRTFFWKQTPGINYTVRWRRLAEAGQLASDWAVRAGVNGPLIITQFLPGAYEWQVQGVCADGGTSAFIGGTSFVIPACPDYPISRYTTQIENTSATLSFTSGAVTELRWRRAGAVSWNVVSQLTAAYYSLTGLAENTSYDWQVRVLCPTGQSNDFGVLQRFTTSCGQPTNLVLLCNMGSQATVGWTGSANSTYEVQWRLGGTSTWSTSVVSGTTATLTNLISAGGIYEWRVRPACSPQSSTVYSGISSFYSQCSAPASLTLIQNNDCTFNLSWQQGCAGSVNYAVRWRFNYGAWSGYVFTRSPTFYLGALTSGTYVEAEVSTVCPGSDSYAAYYSTTVPACPLPVISNLAQFVDGTRASLSWQTTCGPSELRWRPQGGNWTTVSVGNNTYYDLTGLALDAIYEWQVRSTCSTSPTDFSTTSFLRTRCSQPSAEIYGIAAGADNIRFYYYNGPTTYELRYRPVGGDWVTIPATASPILVSGLMANTNYELQLRQKCTPEVWSDWSPSRYATTACPQPVNLFADQLTETSARVNWGYRSAEVGQNYGRTLRYRPLGASAWSTINLDALPVTPSLTYTLTGLSQQTTYEWQIMSDCGSGGMSRLPNQPITFRTSGVAGPCSQMATVLPGTWDDPATWSCGRVPLVTDAVTIRHVVQMPAGTTAPVLRISFEAGGQLRYGVGARLLPRK</sequence>
<dbReference type="PANTHER" id="PTHR46708">
    <property type="entry name" value="TENASCIN"/>
    <property type="match status" value="1"/>
</dbReference>
<dbReference type="eggNOG" id="COG4733">
    <property type="taxonomic scope" value="Bacteria"/>
</dbReference>
<dbReference type="OrthoDB" id="9806464at2"/>
<feature type="domain" description="Fibronectin type-III" evidence="3">
    <location>
        <begin position="119"/>
        <end position="207"/>
    </location>
</feature>
<dbReference type="InterPro" id="IPR013783">
    <property type="entry name" value="Ig-like_fold"/>
</dbReference>
<gene>
    <name evidence="4" type="primary">Tnn</name>
    <name evidence="4" type="ORF">FAES_1509</name>
</gene>
<dbReference type="Gene3D" id="2.60.40.10">
    <property type="entry name" value="Immunoglobulins"/>
    <property type="match status" value="12"/>
</dbReference>
<feature type="domain" description="Fibronectin type-III" evidence="3">
    <location>
        <begin position="859"/>
        <end position="949"/>
    </location>
</feature>
<feature type="domain" description="Fibronectin type-III" evidence="3">
    <location>
        <begin position="493"/>
        <end position="587"/>
    </location>
</feature>
<keyword evidence="1" id="KW-0677">Repeat</keyword>
<evidence type="ECO:0000259" key="3">
    <source>
        <dbReference type="PROSITE" id="PS50853"/>
    </source>
</evidence>
<dbReference type="PROSITE" id="PS50853">
    <property type="entry name" value="FN3"/>
    <property type="match status" value="7"/>
</dbReference>
<feature type="domain" description="Fibronectin type-III" evidence="3">
    <location>
        <begin position="1479"/>
        <end position="1577"/>
    </location>
</feature>
<evidence type="ECO:0000256" key="2">
    <source>
        <dbReference type="SAM" id="SignalP"/>
    </source>
</evidence>
<organism evidence="4 5">
    <name type="scientific">Fibrella aestuarina BUZ 2</name>
    <dbReference type="NCBI Taxonomy" id="1166018"/>
    <lineage>
        <taxon>Bacteria</taxon>
        <taxon>Pseudomonadati</taxon>
        <taxon>Bacteroidota</taxon>
        <taxon>Cytophagia</taxon>
        <taxon>Cytophagales</taxon>
        <taxon>Spirosomataceae</taxon>
        <taxon>Fibrella</taxon>
    </lineage>
</organism>
<dbReference type="InterPro" id="IPR003961">
    <property type="entry name" value="FN3_dom"/>
</dbReference>
<evidence type="ECO:0000313" key="4">
    <source>
        <dbReference type="EMBL" id="CCG99519.1"/>
    </source>
</evidence>
<protein>
    <submittedName>
        <fullName evidence="4">Tenascin-N TN-N</fullName>
    </submittedName>
</protein>
<dbReference type="InterPro" id="IPR036116">
    <property type="entry name" value="FN3_sf"/>
</dbReference>
<dbReference type="SUPFAM" id="SSF49265">
    <property type="entry name" value="Fibronectin type III"/>
    <property type="match status" value="9"/>
</dbReference>
<evidence type="ECO:0000313" key="5">
    <source>
        <dbReference type="Proteomes" id="UP000011058"/>
    </source>
</evidence>
<dbReference type="PANTHER" id="PTHR46708:SF11">
    <property type="entry name" value="RECEPTOR-TYPE TYROSINE-PROTEIN PHOSPHATASE ETA-LIKE"/>
    <property type="match status" value="1"/>
</dbReference>
<dbReference type="SMART" id="SM00060">
    <property type="entry name" value="FN3"/>
    <property type="match status" value="13"/>
</dbReference>
<dbReference type="RefSeq" id="WP_015330618.1">
    <property type="nucleotide sequence ID" value="NC_020054.1"/>
</dbReference>
<accession>I0K5W6</accession>
<dbReference type="InterPro" id="IPR050991">
    <property type="entry name" value="ECM_Regulatory_Proteins"/>
</dbReference>
<evidence type="ECO:0000256" key="1">
    <source>
        <dbReference type="ARBA" id="ARBA00022737"/>
    </source>
</evidence>
<dbReference type="HOGENOM" id="CLU_242530_0_0_10"/>
<dbReference type="Pfam" id="PF00041">
    <property type="entry name" value="fn3"/>
    <property type="match status" value="2"/>
</dbReference>
<dbReference type="STRING" id="1166018.FAES_1509"/>
<feature type="domain" description="Fibronectin type-III" evidence="3">
    <location>
        <begin position="589"/>
        <end position="682"/>
    </location>
</feature>
<feature type="signal peptide" evidence="2">
    <location>
        <begin position="1"/>
        <end position="24"/>
    </location>
</feature>
<dbReference type="CDD" id="cd00063">
    <property type="entry name" value="FN3"/>
    <property type="match status" value="8"/>
</dbReference>
<feature type="chain" id="PRO_5003630207" evidence="2">
    <location>
        <begin position="25"/>
        <end position="1649"/>
    </location>
</feature>
<feature type="domain" description="Fibronectin type-III" evidence="3">
    <location>
        <begin position="401"/>
        <end position="492"/>
    </location>
</feature>
<keyword evidence="5" id="KW-1185">Reference proteome</keyword>